<evidence type="ECO:0000256" key="2">
    <source>
        <dbReference type="ARBA" id="ARBA00022833"/>
    </source>
</evidence>
<name>A0AAE0TC63_9BIVA</name>
<feature type="compositionally biased region" description="Basic and acidic residues" evidence="4">
    <location>
        <begin position="141"/>
        <end position="163"/>
    </location>
</feature>
<evidence type="ECO:0000256" key="3">
    <source>
        <dbReference type="PROSITE-ProRule" id="PRU00175"/>
    </source>
</evidence>
<feature type="domain" description="RING-type" evidence="5">
    <location>
        <begin position="527"/>
        <end position="566"/>
    </location>
</feature>
<feature type="region of interest" description="Disordered" evidence="4">
    <location>
        <begin position="175"/>
        <end position="212"/>
    </location>
</feature>
<feature type="compositionally biased region" description="Basic and acidic residues" evidence="4">
    <location>
        <begin position="192"/>
        <end position="212"/>
    </location>
</feature>
<evidence type="ECO:0000256" key="4">
    <source>
        <dbReference type="SAM" id="MobiDB-lite"/>
    </source>
</evidence>
<dbReference type="CDD" id="cd16563">
    <property type="entry name" value="RING-HC_RNF220"/>
    <property type="match status" value="1"/>
</dbReference>
<keyword evidence="1 3" id="KW-0479">Metal-binding</keyword>
<organism evidence="6 7">
    <name type="scientific">Potamilus streckersoni</name>
    <dbReference type="NCBI Taxonomy" id="2493646"/>
    <lineage>
        <taxon>Eukaryota</taxon>
        <taxon>Metazoa</taxon>
        <taxon>Spiralia</taxon>
        <taxon>Lophotrochozoa</taxon>
        <taxon>Mollusca</taxon>
        <taxon>Bivalvia</taxon>
        <taxon>Autobranchia</taxon>
        <taxon>Heteroconchia</taxon>
        <taxon>Palaeoheterodonta</taxon>
        <taxon>Unionida</taxon>
        <taxon>Unionoidea</taxon>
        <taxon>Unionidae</taxon>
        <taxon>Ambleminae</taxon>
        <taxon>Lampsilini</taxon>
        <taxon>Potamilus</taxon>
    </lineage>
</organism>
<evidence type="ECO:0000259" key="5">
    <source>
        <dbReference type="PROSITE" id="PS50089"/>
    </source>
</evidence>
<evidence type="ECO:0000313" key="7">
    <source>
        <dbReference type="Proteomes" id="UP001195483"/>
    </source>
</evidence>
<dbReference type="PANTHER" id="PTHR13459:SF1">
    <property type="entry name" value="E3 UBIQUITIN-PROTEIN LIGASE RNF220 ISOFORM X1"/>
    <property type="match status" value="1"/>
</dbReference>
<gene>
    <name evidence="6" type="ORF">CHS0354_025778</name>
</gene>
<protein>
    <recommendedName>
        <fullName evidence="5">RING-type domain-containing protein</fullName>
    </recommendedName>
</protein>
<dbReference type="PANTHER" id="PTHR13459">
    <property type="entry name" value="E3 UBIQUITIN-PROTEIN LIGASE RNF220 ISOFORM X1"/>
    <property type="match status" value="1"/>
</dbReference>
<dbReference type="InterPro" id="IPR001841">
    <property type="entry name" value="Znf_RING"/>
</dbReference>
<evidence type="ECO:0000313" key="6">
    <source>
        <dbReference type="EMBL" id="KAK3607526.1"/>
    </source>
</evidence>
<dbReference type="InterPro" id="IPR013083">
    <property type="entry name" value="Znf_RING/FYVE/PHD"/>
</dbReference>
<dbReference type="AlphaFoldDB" id="A0AAE0TC63"/>
<keyword evidence="7" id="KW-1185">Reference proteome</keyword>
<dbReference type="SUPFAM" id="SSF57850">
    <property type="entry name" value="RING/U-box"/>
    <property type="match status" value="1"/>
</dbReference>
<feature type="region of interest" description="Disordered" evidence="4">
    <location>
        <begin position="131"/>
        <end position="163"/>
    </location>
</feature>
<reference evidence="6" key="1">
    <citation type="journal article" date="2021" name="Genome Biol. Evol.">
        <title>A High-Quality Reference Genome for a Parasitic Bivalve with Doubly Uniparental Inheritance (Bivalvia: Unionida).</title>
        <authorList>
            <person name="Smith C.H."/>
        </authorList>
    </citation>
    <scope>NUCLEOTIDE SEQUENCE</scope>
    <source>
        <strain evidence="6">CHS0354</strain>
    </source>
</reference>
<reference evidence="6" key="3">
    <citation type="submission" date="2023-05" db="EMBL/GenBank/DDBJ databases">
        <authorList>
            <person name="Smith C.H."/>
        </authorList>
    </citation>
    <scope>NUCLEOTIDE SEQUENCE</scope>
    <source>
        <strain evidence="6">CHS0354</strain>
        <tissue evidence="6">Mantle</tissue>
    </source>
</reference>
<dbReference type="GO" id="GO:0061630">
    <property type="term" value="F:ubiquitin protein ligase activity"/>
    <property type="evidence" value="ECO:0007669"/>
    <property type="project" value="TreeGrafter"/>
</dbReference>
<reference evidence="6" key="2">
    <citation type="journal article" date="2021" name="Genome Biol. Evol.">
        <title>Developing a high-quality reference genome for a parasitic bivalve with doubly uniparental inheritance (Bivalvia: Unionida).</title>
        <authorList>
            <person name="Smith C.H."/>
        </authorList>
    </citation>
    <scope>NUCLEOTIDE SEQUENCE</scope>
    <source>
        <strain evidence="6">CHS0354</strain>
        <tissue evidence="6">Mantle</tissue>
    </source>
</reference>
<feature type="region of interest" description="Disordered" evidence="4">
    <location>
        <begin position="254"/>
        <end position="291"/>
    </location>
</feature>
<dbReference type="InterPro" id="IPR052443">
    <property type="entry name" value="E3_ubiq-ligase_RNF220-like"/>
</dbReference>
<accession>A0AAE0TC63</accession>
<keyword evidence="2" id="KW-0862">Zinc</keyword>
<feature type="compositionally biased region" description="Basic and acidic residues" evidence="4">
    <location>
        <begin position="280"/>
        <end position="291"/>
    </location>
</feature>
<dbReference type="InterPro" id="IPR031824">
    <property type="entry name" value="RNF220_mid"/>
</dbReference>
<comment type="caution">
    <text evidence="6">The sequence shown here is derived from an EMBL/GenBank/DDBJ whole genome shotgun (WGS) entry which is preliminary data.</text>
</comment>
<sequence>MPLSGIFPYIRNETQEVIVISAHQPLIQGMENSSFVPNHLGTPALMVLASTAENHDGARMPGPHNFPGQDKDVPTFSNAFAMYRPGDHFPPPLYTNVPPFVRPGLERSVGFLNPVGNSAFRPVSTESAENYHSAFSPAKRSKNDDPGKNAYHEKSENADHTQEVLNERDFHDKAMKDERPSSLSSALYESNSETHSDSGEFDRTTPDAEGRNLRKQRKKILDGQTPCCPICGLTLRLGETEQHFTQELEKLEKLSRSRRNAKDVTPQGRKCLPSPSSGRRGKDSPSLEAASHSRYDSYLRIRCNRQGRLQARSRSRKKKASEETICPVCNERLVGTPEELNEHAELCLKKQREGEENDPVDVDGDTEQYEEYTWAGQTRIRVTSLLDGGFSGSGFQTACKRSLQEEDVDLNVDGDDSVEYGKPQYGEADIIPCSLDEPSEDKERQALRGAVLSSSITDAPVPISNLQHDHIEGAHHMKPLTSNTLEVKVKEEDTDNLDGLGSSAQEIIEALKARLKQRENAHPKHKCLICMEPYAKPLASIQCWHVHCEECWLKTLGAKKLCPQCNMITSPSDLRRIYL</sequence>
<dbReference type="GO" id="GO:0008270">
    <property type="term" value="F:zinc ion binding"/>
    <property type="evidence" value="ECO:0007669"/>
    <property type="project" value="UniProtKB-KW"/>
</dbReference>
<dbReference type="Pfam" id="PF15926">
    <property type="entry name" value="RNF220"/>
    <property type="match status" value="1"/>
</dbReference>
<evidence type="ECO:0000256" key="1">
    <source>
        <dbReference type="ARBA" id="ARBA00022771"/>
    </source>
</evidence>
<proteinExistence type="predicted"/>
<dbReference type="EMBL" id="JAEAOA010001541">
    <property type="protein sequence ID" value="KAK3607526.1"/>
    <property type="molecule type" value="Genomic_DNA"/>
</dbReference>
<dbReference type="PROSITE" id="PS50089">
    <property type="entry name" value="ZF_RING_2"/>
    <property type="match status" value="1"/>
</dbReference>
<dbReference type="Gene3D" id="3.30.40.10">
    <property type="entry name" value="Zinc/RING finger domain, C3HC4 (zinc finger)"/>
    <property type="match status" value="1"/>
</dbReference>
<dbReference type="InterPro" id="IPR040178">
    <property type="entry name" value="RNF220_RING"/>
</dbReference>
<dbReference type="Proteomes" id="UP001195483">
    <property type="component" value="Unassembled WGS sequence"/>
</dbReference>
<dbReference type="Pfam" id="PF13923">
    <property type="entry name" value="zf-C3HC4_2"/>
    <property type="match status" value="1"/>
</dbReference>
<dbReference type="GO" id="GO:0016567">
    <property type="term" value="P:protein ubiquitination"/>
    <property type="evidence" value="ECO:0007669"/>
    <property type="project" value="TreeGrafter"/>
</dbReference>
<keyword evidence="1 3" id="KW-0863">Zinc-finger</keyword>
<feature type="compositionally biased region" description="Low complexity" evidence="4">
    <location>
        <begin position="181"/>
        <end position="191"/>
    </location>
</feature>